<reference evidence="2" key="1">
    <citation type="submission" date="2021-02" db="EMBL/GenBank/DDBJ databases">
        <title>Infant gut strain persistence is associated with maternal origin, phylogeny, and functional potential including surface adhesion and iron acquisition.</title>
        <authorList>
            <person name="Lou Y.C."/>
        </authorList>
    </citation>
    <scope>NUCLEOTIDE SEQUENCE</scope>
    <source>
        <strain evidence="2">L3_101_000G1_dasL3_101_000G1_concoct_7_sub</strain>
    </source>
</reference>
<gene>
    <name evidence="2" type="ORF">KIC69_11505</name>
</gene>
<proteinExistence type="predicted"/>
<evidence type="ECO:0000313" key="2">
    <source>
        <dbReference type="EMBL" id="MBS5831424.1"/>
    </source>
</evidence>
<dbReference type="EMBL" id="JAHAKR010000795">
    <property type="protein sequence ID" value="MBS5831424.1"/>
    <property type="molecule type" value="Genomic_DNA"/>
</dbReference>
<evidence type="ECO:0000313" key="3">
    <source>
        <dbReference type="Proteomes" id="UP000824019"/>
    </source>
</evidence>
<accession>A0A9E1FAD8</accession>
<protein>
    <submittedName>
        <fullName evidence="2">Uncharacterized protein</fullName>
    </submittedName>
</protein>
<dbReference type="Proteomes" id="UP000824019">
    <property type="component" value="Unassembled WGS sequence"/>
</dbReference>
<name>A0A9E1FAD8_9BACT</name>
<sequence length="118" mass="12977">MIGGVNLYSGFQNIKPSTDENSLNLSSQKLVQNSSQSSEQINLGRTNESKFNKDDEPLKFAKDNSLTGIAANGKISIWGKLMGYDKQMSQDEIDELKSFVSQTGALGFGRLYESIIGY</sequence>
<dbReference type="AlphaFoldDB" id="A0A9E1FAD8"/>
<comment type="caution">
    <text evidence="2">The sequence shown here is derived from an EMBL/GenBank/DDBJ whole genome shotgun (WGS) entry which is preliminary data.</text>
</comment>
<organism evidence="2 3">
    <name type="scientific">Campylobacter concisus</name>
    <dbReference type="NCBI Taxonomy" id="199"/>
    <lineage>
        <taxon>Bacteria</taxon>
        <taxon>Pseudomonadati</taxon>
        <taxon>Campylobacterota</taxon>
        <taxon>Epsilonproteobacteria</taxon>
        <taxon>Campylobacterales</taxon>
        <taxon>Campylobacteraceae</taxon>
        <taxon>Campylobacter</taxon>
    </lineage>
</organism>
<feature type="compositionally biased region" description="Polar residues" evidence="1">
    <location>
        <begin position="28"/>
        <end position="46"/>
    </location>
</feature>
<feature type="non-terminal residue" evidence="2">
    <location>
        <position position="118"/>
    </location>
</feature>
<evidence type="ECO:0000256" key="1">
    <source>
        <dbReference type="SAM" id="MobiDB-lite"/>
    </source>
</evidence>
<feature type="region of interest" description="Disordered" evidence="1">
    <location>
        <begin position="28"/>
        <end position="54"/>
    </location>
</feature>